<keyword evidence="3" id="KW-1185">Reference proteome</keyword>
<comment type="caution">
    <text evidence="2">The sequence shown here is derived from an EMBL/GenBank/DDBJ whole genome shotgun (WGS) entry which is preliminary data.</text>
</comment>
<gene>
    <name evidence="2" type="ORF">GSI_12299</name>
</gene>
<reference evidence="2 3" key="1">
    <citation type="journal article" date="2015" name="Sci. Rep.">
        <title>Chromosome-level genome map provides insights into diverse defense mechanisms in the medicinal fungus Ganoderma sinense.</title>
        <authorList>
            <person name="Zhu Y."/>
            <person name="Xu J."/>
            <person name="Sun C."/>
            <person name="Zhou S."/>
            <person name="Xu H."/>
            <person name="Nelson D.R."/>
            <person name="Qian J."/>
            <person name="Song J."/>
            <person name="Luo H."/>
            <person name="Xiang L."/>
            <person name="Li Y."/>
            <person name="Xu Z."/>
            <person name="Ji A."/>
            <person name="Wang L."/>
            <person name="Lu S."/>
            <person name="Hayward A."/>
            <person name="Sun W."/>
            <person name="Li X."/>
            <person name="Schwartz D.C."/>
            <person name="Wang Y."/>
            <person name="Chen S."/>
        </authorList>
    </citation>
    <scope>NUCLEOTIDE SEQUENCE [LARGE SCALE GENOMIC DNA]</scope>
    <source>
        <strain evidence="2 3">ZZ0214-1</strain>
    </source>
</reference>
<feature type="transmembrane region" description="Helical" evidence="1">
    <location>
        <begin position="68"/>
        <end position="90"/>
    </location>
</feature>
<protein>
    <submittedName>
        <fullName evidence="2">Uncharacterized protein</fullName>
    </submittedName>
</protein>
<keyword evidence="1" id="KW-0472">Membrane</keyword>
<feature type="transmembrane region" description="Helical" evidence="1">
    <location>
        <begin position="182"/>
        <end position="202"/>
    </location>
</feature>
<dbReference type="OrthoDB" id="2756277at2759"/>
<proteinExistence type="predicted"/>
<dbReference type="Proteomes" id="UP000230002">
    <property type="component" value="Unassembled WGS sequence"/>
</dbReference>
<sequence length="310" mass="33948">MLNVTVASEIVQSTDDGWMFTEHDILLSRSVSLVAQSILFVAFGATYHMARSTLLKRLASGSLQRGSLIHLTALMTMFFLALANVLMSVLDSRPTAGYAGKLDTAYKTFDDEYFLFMSVRGVQFYLFMAQTMVANTLMIYTFYAKSEGHPKAGSYAVMFSILGNIFGLCAFANSLWAFEFLFLSAAISLLTSSLVSLMRAALRDSDTACRGPRAAVHFLFSRKFYDAVVQSAVLYRVASLSLLVTFALDPNVLFYPTISILSPLMGIAFSLAAMSKYRSSSDSDGAIHLQEAQLVAAEEALVEKEEAAEA</sequence>
<feature type="transmembrane region" description="Helical" evidence="1">
    <location>
        <begin position="26"/>
        <end position="47"/>
    </location>
</feature>
<organism evidence="2 3">
    <name type="scientific">Ganoderma sinense ZZ0214-1</name>
    <dbReference type="NCBI Taxonomy" id="1077348"/>
    <lineage>
        <taxon>Eukaryota</taxon>
        <taxon>Fungi</taxon>
        <taxon>Dikarya</taxon>
        <taxon>Basidiomycota</taxon>
        <taxon>Agaricomycotina</taxon>
        <taxon>Agaricomycetes</taxon>
        <taxon>Polyporales</taxon>
        <taxon>Polyporaceae</taxon>
        <taxon>Ganoderma</taxon>
    </lineage>
</organism>
<evidence type="ECO:0000313" key="3">
    <source>
        <dbReference type="Proteomes" id="UP000230002"/>
    </source>
</evidence>
<feature type="transmembrane region" description="Helical" evidence="1">
    <location>
        <begin position="124"/>
        <end position="143"/>
    </location>
</feature>
<feature type="transmembrane region" description="Helical" evidence="1">
    <location>
        <begin position="253"/>
        <end position="273"/>
    </location>
</feature>
<accession>A0A2G8RYE7</accession>
<evidence type="ECO:0000256" key="1">
    <source>
        <dbReference type="SAM" id="Phobius"/>
    </source>
</evidence>
<dbReference type="AlphaFoldDB" id="A0A2G8RYE7"/>
<keyword evidence="1" id="KW-0812">Transmembrane</keyword>
<keyword evidence="1" id="KW-1133">Transmembrane helix</keyword>
<name>A0A2G8RYE7_9APHY</name>
<dbReference type="EMBL" id="AYKW01000045">
    <property type="protein sequence ID" value="PIL26541.1"/>
    <property type="molecule type" value="Genomic_DNA"/>
</dbReference>
<evidence type="ECO:0000313" key="2">
    <source>
        <dbReference type="EMBL" id="PIL26541.1"/>
    </source>
</evidence>
<feature type="transmembrane region" description="Helical" evidence="1">
    <location>
        <begin position="155"/>
        <end position="176"/>
    </location>
</feature>
<feature type="transmembrane region" description="Helical" evidence="1">
    <location>
        <begin position="223"/>
        <end position="247"/>
    </location>
</feature>